<protein>
    <recommendedName>
        <fullName evidence="1">Zinc finger PMZ-type domain-containing protein</fullName>
    </recommendedName>
</protein>
<comment type="caution">
    <text evidence="2">The sequence shown here is derived from an EMBL/GenBank/DDBJ whole genome shotgun (WGS) entry which is preliminary data.</text>
</comment>
<keyword evidence="3" id="KW-1185">Reference proteome</keyword>
<organism evidence="2 3">
    <name type="scientific">Solanum commersonii</name>
    <name type="common">Commerson's wild potato</name>
    <name type="synonym">Commerson's nightshade</name>
    <dbReference type="NCBI Taxonomy" id="4109"/>
    <lineage>
        <taxon>Eukaryota</taxon>
        <taxon>Viridiplantae</taxon>
        <taxon>Streptophyta</taxon>
        <taxon>Embryophyta</taxon>
        <taxon>Tracheophyta</taxon>
        <taxon>Spermatophyta</taxon>
        <taxon>Magnoliopsida</taxon>
        <taxon>eudicotyledons</taxon>
        <taxon>Gunneridae</taxon>
        <taxon>Pentapetalae</taxon>
        <taxon>asterids</taxon>
        <taxon>lamiids</taxon>
        <taxon>Solanales</taxon>
        <taxon>Solanaceae</taxon>
        <taxon>Solanoideae</taxon>
        <taxon>Solaneae</taxon>
        <taxon>Solanum</taxon>
    </lineage>
</organism>
<evidence type="ECO:0000313" key="2">
    <source>
        <dbReference type="EMBL" id="KAG5621412.1"/>
    </source>
</evidence>
<sequence length="171" mass="20132">MTTNIAESLNVMLIDEREYLVESIFNSIDKKFRELFRERHAYILKSMGNQMNVIGDDNQFIVFGAGVIAYVNLLEKSCLYRKYDLIKIPCGHAMTALRSKHDNEYGMSIYEYYLPLYKDEAYLLAYMDSINVVPLESEWCVPEELLNVKILPPLVDNQTWKKKKKTCQRRR</sequence>
<dbReference type="GO" id="GO:0008270">
    <property type="term" value="F:zinc ion binding"/>
    <property type="evidence" value="ECO:0007669"/>
    <property type="project" value="InterPro"/>
</dbReference>
<dbReference type="InterPro" id="IPR006564">
    <property type="entry name" value="Znf_PMZ"/>
</dbReference>
<dbReference type="Proteomes" id="UP000824120">
    <property type="component" value="Chromosome 2"/>
</dbReference>
<dbReference type="EMBL" id="JACXVP010000002">
    <property type="protein sequence ID" value="KAG5621412.1"/>
    <property type="molecule type" value="Genomic_DNA"/>
</dbReference>
<dbReference type="OrthoDB" id="1293559at2759"/>
<dbReference type="SMART" id="SM00575">
    <property type="entry name" value="ZnF_PMZ"/>
    <property type="match status" value="1"/>
</dbReference>
<proteinExistence type="predicted"/>
<evidence type="ECO:0000313" key="3">
    <source>
        <dbReference type="Proteomes" id="UP000824120"/>
    </source>
</evidence>
<gene>
    <name evidence="2" type="ORF">H5410_006630</name>
</gene>
<name>A0A9J6AAS8_SOLCO</name>
<dbReference type="AlphaFoldDB" id="A0A9J6AAS8"/>
<accession>A0A9J6AAS8</accession>
<reference evidence="2 3" key="1">
    <citation type="submission" date="2020-09" db="EMBL/GenBank/DDBJ databases">
        <title>De no assembly of potato wild relative species, Solanum commersonii.</title>
        <authorList>
            <person name="Cho K."/>
        </authorList>
    </citation>
    <scope>NUCLEOTIDE SEQUENCE [LARGE SCALE GENOMIC DNA]</scope>
    <source>
        <strain evidence="2">LZ3.2</strain>
        <tissue evidence="2">Leaf</tissue>
    </source>
</reference>
<feature type="domain" description="Zinc finger PMZ-type" evidence="1">
    <location>
        <begin position="76"/>
        <end position="103"/>
    </location>
</feature>
<evidence type="ECO:0000259" key="1">
    <source>
        <dbReference type="SMART" id="SM00575"/>
    </source>
</evidence>